<dbReference type="PANTHER" id="PTHR43011">
    <property type="entry name" value="IRON-SULFUR CLUSTER ASSEMBLY 2 HOMOLOG, MITOCHONDRIAL"/>
    <property type="match status" value="1"/>
</dbReference>
<dbReference type="Gene3D" id="2.60.300.12">
    <property type="entry name" value="HesB-like domain"/>
    <property type="match status" value="1"/>
</dbReference>
<dbReference type="GO" id="GO:0016226">
    <property type="term" value="P:iron-sulfur cluster assembly"/>
    <property type="evidence" value="ECO:0007669"/>
    <property type="project" value="InterPro"/>
</dbReference>
<dbReference type="GO" id="GO:0051537">
    <property type="term" value="F:2 iron, 2 sulfur cluster binding"/>
    <property type="evidence" value="ECO:0007669"/>
    <property type="project" value="TreeGrafter"/>
</dbReference>
<evidence type="ECO:0000256" key="4">
    <source>
        <dbReference type="ARBA" id="ARBA00023004"/>
    </source>
</evidence>
<comment type="similarity">
    <text evidence="2">Belongs to the HesB/IscA family.</text>
</comment>
<dbReference type="InParanoid" id="A0A2V0NZE7"/>
<keyword evidence="8" id="KW-1185">Reference proteome</keyword>
<dbReference type="OrthoDB" id="1938621at2759"/>
<dbReference type="SUPFAM" id="SSF89360">
    <property type="entry name" value="HesB-like domain"/>
    <property type="match status" value="1"/>
</dbReference>
<sequence>MLRAIGSALVGAELRAGASRATAVAAAAAAARRAARGEPSTSAQARGYAASADASAADAAAAAADGIGMDDSAVERLRQLQQQAGAGKQLLLRVEVEGGGCSGFQYKFRLDSAVGPDDRVFERGGARLVTDAVSLGFLKGAVIEYEDSLMRSAFQVATNPNSESTCGCGSSFVAKG</sequence>
<dbReference type="GO" id="GO:0051539">
    <property type="term" value="F:4 iron, 4 sulfur cluster binding"/>
    <property type="evidence" value="ECO:0007669"/>
    <property type="project" value="TreeGrafter"/>
</dbReference>
<dbReference type="Proteomes" id="UP000247498">
    <property type="component" value="Unassembled WGS sequence"/>
</dbReference>
<reference evidence="7 8" key="1">
    <citation type="journal article" date="2018" name="Sci. Rep.">
        <title>Raphidocelis subcapitata (=Pseudokirchneriella subcapitata) provides an insight into genome evolution and environmental adaptations in the Sphaeropleales.</title>
        <authorList>
            <person name="Suzuki S."/>
            <person name="Yamaguchi H."/>
            <person name="Nakajima N."/>
            <person name="Kawachi M."/>
        </authorList>
    </citation>
    <scope>NUCLEOTIDE SEQUENCE [LARGE SCALE GENOMIC DNA]</scope>
    <source>
        <strain evidence="7 8">NIES-35</strain>
    </source>
</reference>
<feature type="domain" description="Core" evidence="6">
    <location>
        <begin position="67"/>
        <end position="169"/>
    </location>
</feature>
<evidence type="ECO:0000256" key="5">
    <source>
        <dbReference type="ARBA" id="ARBA00023128"/>
    </source>
</evidence>
<dbReference type="EMBL" id="BDRX01000016">
    <property type="protein sequence ID" value="GBF90297.1"/>
    <property type="molecule type" value="Genomic_DNA"/>
</dbReference>
<name>A0A2V0NZE7_9CHLO</name>
<keyword evidence="3" id="KW-0479">Metal-binding</keyword>
<evidence type="ECO:0000313" key="7">
    <source>
        <dbReference type="EMBL" id="GBF90297.1"/>
    </source>
</evidence>
<gene>
    <name evidence="7" type="ORF">Rsub_02403</name>
</gene>
<evidence type="ECO:0000256" key="3">
    <source>
        <dbReference type="ARBA" id="ARBA00022723"/>
    </source>
</evidence>
<dbReference type="GO" id="GO:0120510">
    <property type="term" value="C:mitochondrial [4Fe-4S] assembly complex"/>
    <property type="evidence" value="ECO:0007669"/>
    <property type="project" value="UniProtKB-ARBA"/>
</dbReference>
<dbReference type="InterPro" id="IPR016092">
    <property type="entry name" value="ATAP"/>
</dbReference>
<evidence type="ECO:0000256" key="2">
    <source>
        <dbReference type="ARBA" id="ARBA00006718"/>
    </source>
</evidence>
<dbReference type="FunFam" id="2.60.300.12:FF:000006">
    <property type="entry name" value="Iron-sulfur cluster assembly 2 mitochondrial"/>
    <property type="match status" value="1"/>
</dbReference>
<dbReference type="GO" id="GO:0005506">
    <property type="term" value="F:iron ion binding"/>
    <property type="evidence" value="ECO:0007669"/>
    <property type="project" value="TreeGrafter"/>
</dbReference>
<organism evidence="7 8">
    <name type="scientific">Raphidocelis subcapitata</name>
    <dbReference type="NCBI Taxonomy" id="307507"/>
    <lineage>
        <taxon>Eukaryota</taxon>
        <taxon>Viridiplantae</taxon>
        <taxon>Chlorophyta</taxon>
        <taxon>core chlorophytes</taxon>
        <taxon>Chlorophyceae</taxon>
        <taxon>CS clade</taxon>
        <taxon>Sphaeropleales</taxon>
        <taxon>Selenastraceae</taxon>
        <taxon>Raphidocelis</taxon>
    </lineage>
</organism>
<dbReference type="InterPro" id="IPR035903">
    <property type="entry name" value="HesB-like_dom_sf"/>
</dbReference>
<evidence type="ECO:0000313" key="8">
    <source>
        <dbReference type="Proteomes" id="UP000247498"/>
    </source>
</evidence>
<dbReference type="Pfam" id="PF01521">
    <property type="entry name" value="Fe-S_biosyn"/>
    <property type="match status" value="1"/>
</dbReference>
<keyword evidence="5" id="KW-0496">Mitochondrion</keyword>
<dbReference type="InterPro" id="IPR000361">
    <property type="entry name" value="ATAP_core_dom"/>
</dbReference>
<evidence type="ECO:0000259" key="6">
    <source>
        <dbReference type="Pfam" id="PF01521"/>
    </source>
</evidence>
<comment type="subcellular location">
    <subcellularLocation>
        <location evidence="1">Mitochondrion</location>
    </subcellularLocation>
</comment>
<comment type="caution">
    <text evidence="7">The sequence shown here is derived from an EMBL/GenBank/DDBJ whole genome shotgun (WGS) entry which is preliminary data.</text>
</comment>
<dbReference type="NCBIfam" id="TIGR00049">
    <property type="entry name" value="iron-sulfur cluster assembly accessory protein"/>
    <property type="match status" value="1"/>
</dbReference>
<evidence type="ECO:0000256" key="1">
    <source>
        <dbReference type="ARBA" id="ARBA00004173"/>
    </source>
</evidence>
<dbReference type="AlphaFoldDB" id="A0A2V0NZE7"/>
<dbReference type="FunCoup" id="A0A2V0NZE7">
    <property type="interactions" value="1025"/>
</dbReference>
<protein>
    <submittedName>
        <fullName evidence="7">Iron-sulfur cluster assembly protein, mitochondrial</fullName>
    </submittedName>
</protein>
<keyword evidence="4" id="KW-0408">Iron</keyword>
<proteinExistence type="inferred from homology"/>
<dbReference type="PANTHER" id="PTHR43011:SF1">
    <property type="entry name" value="IRON-SULFUR CLUSTER ASSEMBLY 2 HOMOLOG, MITOCHONDRIAL"/>
    <property type="match status" value="1"/>
</dbReference>
<dbReference type="STRING" id="307507.A0A2V0NZE7"/>
<accession>A0A2V0NZE7</accession>